<dbReference type="EMBL" id="JACHLI010000001">
    <property type="protein sequence ID" value="MBB4861726.1"/>
    <property type="molecule type" value="Genomic_DNA"/>
</dbReference>
<name>A0A7W7NYR8_PSENT</name>
<organism evidence="2 3">
    <name type="scientific">Pseudomonas nitroreducens</name>
    <dbReference type="NCBI Taxonomy" id="46680"/>
    <lineage>
        <taxon>Bacteria</taxon>
        <taxon>Pseudomonadati</taxon>
        <taxon>Pseudomonadota</taxon>
        <taxon>Gammaproteobacteria</taxon>
        <taxon>Pseudomonadales</taxon>
        <taxon>Pseudomonadaceae</taxon>
        <taxon>Pseudomonas</taxon>
    </lineage>
</organism>
<gene>
    <name evidence="2" type="ORF">HNP46_000537</name>
</gene>
<evidence type="ECO:0000256" key="1">
    <source>
        <dbReference type="SAM" id="SignalP"/>
    </source>
</evidence>
<sequence>MKRTLNVFGLLLLSFSLGVQAEGRTRTFYLDGLGFPGDPAAAKAQFFTNCTEGERQYTCERTIPTLFLGTDATKAWVSLNAQDNFALDHPVGDPPPVAGVPVDKLSYRSIHFEFPDHDLLEKNLRKQGWLKGGATEPDQFFKEGVPAVILVNRIQVTLFPAAPDYVNEHLALIRDRLHDEWLKTRKSESLLDYMKQ</sequence>
<feature type="chain" id="PRO_5030977802" evidence="1">
    <location>
        <begin position="22"/>
        <end position="196"/>
    </location>
</feature>
<evidence type="ECO:0000313" key="2">
    <source>
        <dbReference type="EMBL" id="MBB4861726.1"/>
    </source>
</evidence>
<proteinExistence type="predicted"/>
<feature type="signal peptide" evidence="1">
    <location>
        <begin position="1"/>
        <end position="21"/>
    </location>
</feature>
<dbReference type="Proteomes" id="UP000566995">
    <property type="component" value="Unassembled WGS sequence"/>
</dbReference>
<protein>
    <submittedName>
        <fullName evidence="2">Uncharacterized protein</fullName>
    </submittedName>
</protein>
<evidence type="ECO:0000313" key="3">
    <source>
        <dbReference type="Proteomes" id="UP000566995"/>
    </source>
</evidence>
<dbReference type="RefSeq" id="WP_184585976.1">
    <property type="nucleotide sequence ID" value="NZ_JACHLI010000001.1"/>
</dbReference>
<accession>A0A7W7NYR8</accession>
<keyword evidence="1" id="KW-0732">Signal</keyword>
<dbReference type="AlphaFoldDB" id="A0A7W7NYR8"/>
<reference evidence="2 3" key="1">
    <citation type="submission" date="2020-08" db="EMBL/GenBank/DDBJ databases">
        <title>Functional genomics of gut bacteria from endangered species of beetles.</title>
        <authorList>
            <person name="Carlos-Shanley C."/>
        </authorList>
    </citation>
    <scope>NUCLEOTIDE SEQUENCE [LARGE SCALE GENOMIC DNA]</scope>
    <source>
        <strain evidence="2 3">S00179</strain>
    </source>
</reference>
<comment type="caution">
    <text evidence="2">The sequence shown here is derived from an EMBL/GenBank/DDBJ whole genome shotgun (WGS) entry which is preliminary data.</text>
</comment>